<sequence length="38" mass="4534">MPIAYCLIPIALNYKKDEFDIENMATKKLERERSYGRI</sequence>
<name>F9YQT4_CAPCC</name>
<gene>
    <name evidence="1" type="ordered locus">Ccan_02490</name>
</gene>
<dbReference type="HOGENOM" id="CLU_3326117_0_0_10"/>
<dbReference type="Proteomes" id="UP000008895">
    <property type="component" value="Chromosome"/>
</dbReference>
<accession>F9YQT4</accession>
<organism evidence="1 2">
    <name type="scientific">Capnocytophaga canimorsus (strain 5)</name>
    <dbReference type="NCBI Taxonomy" id="860228"/>
    <lineage>
        <taxon>Bacteria</taxon>
        <taxon>Pseudomonadati</taxon>
        <taxon>Bacteroidota</taxon>
        <taxon>Flavobacteriia</taxon>
        <taxon>Flavobacteriales</taxon>
        <taxon>Flavobacteriaceae</taxon>
        <taxon>Capnocytophaga</taxon>
    </lineage>
</organism>
<protein>
    <submittedName>
        <fullName evidence="1">Uncharacterized protein</fullName>
    </submittedName>
</protein>
<dbReference type="EMBL" id="CP002113">
    <property type="protein sequence ID" value="AEK22371.1"/>
    <property type="molecule type" value="Genomic_DNA"/>
</dbReference>
<dbReference type="KEGG" id="ccm:Ccan_02490"/>
<evidence type="ECO:0000313" key="2">
    <source>
        <dbReference type="Proteomes" id="UP000008895"/>
    </source>
</evidence>
<proteinExistence type="predicted"/>
<reference evidence="1 2" key="1">
    <citation type="journal article" date="2011" name="J. Bacteriol.">
        <title>Complete genome sequence of the dog commensal and human pathogen Capnocytophaga canimorsus strain 5.</title>
        <authorList>
            <person name="Manfredi P."/>
            <person name="Pagni M."/>
            <person name="Cornelis G.R."/>
        </authorList>
    </citation>
    <scope>NUCLEOTIDE SEQUENCE [LARGE SCALE GENOMIC DNA]</scope>
    <source>
        <strain evidence="2">5</strain>
    </source>
</reference>
<keyword evidence="2" id="KW-1185">Reference proteome</keyword>
<dbReference type="AlphaFoldDB" id="F9YQT4"/>
<evidence type="ECO:0000313" key="1">
    <source>
        <dbReference type="EMBL" id="AEK22371.1"/>
    </source>
</evidence>